<proteinExistence type="inferred from homology"/>
<dbReference type="EMBL" id="JADGJD010000069">
    <property type="protein sequence ID" value="KAJ3055647.1"/>
    <property type="molecule type" value="Genomic_DNA"/>
</dbReference>
<evidence type="ECO:0000256" key="11">
    <source>
        <dbReference type="ARBA" id="ARBA00023277"/>
    </source>
</evidence>
<feature type="compositionally biased region" description="Low complexity" evidence="16">
    <location>
        <begin position="244"/>
        <end position="270"/>
    </location>
</feature>
<dbReference type="EC" id="1.14.99.56" evidence="15"/>
<evidence type="ECO:0000256" key="2">
    <source>
        <dbReference type="ARBA" id="ARBA00004613"/>
    </source>
</evidence>
<evidence type="ECO:0000256" key="8">
    <source>
        <dbReference type="ARBA" id="ARBA00023008"/>
    </source>
</evidence>
<comment type="similarity">
    <text evidence="13">Belongs to the polysaccharide monooxygenase AA9 family.</text>
</comment>
<feature type="chain" id="PRO_5042223264" description="lytic cellulose monooxygenase (C4-dehydrogenating)" evidence="17">
    <location>
        <begin position="19"/>
        <end position="281"/>
    </location>
</feature>
<evidence type="ECO:0000256" key="15">
    <source>
        <dbReference type="ARBA" id="ARBA00047174"/>
    </source>
</evidence>
<keyword evidence="3" id="KW-0964">Secreted</keyword>
<sequence length="281" mass="29750">MLFSKVLAALAATTAVSAHTWIWQVSGSTSGLRPIKNGSEYRGNPIQDVSSSSMRCNVGGGSAVTPRNVSPGQQLYFEYAHNTPGPQDDILDPSHIGPCMIYAARGPQATDWVKLWHDGYSGGQWCTIKMIRNRGIYFTIPSNMPSGHWVLRVEVLALHSAYTVGEAQFYMACMDINVSGSNSGTPSPIVRFPGAYSSTEAGVKFNVWTSSYPNPPNGQYPIPGGSVGGFSGSSGGNTGGNNGGQQTTTTQVRTTTQAPRTTTQGNNNNSGGSGSPLYGQW</sequence>
<gene>
    <name evidence="19" type="ORF">HK097_009846</name>
</gene>
<comment type="catalytic activity">
    <reaction evidence="14">
        <text>[(1-&gt;4)-beta-D-glucosyl]n+m + reduced acceptor + O2 = 4-dehydro-beta-D-glucosyl-[(1-&gt;4)-beta-D-glucosyl]n-1 + [(1-&gt;4)-beta-D-glucosyl]m + acceptor + H2O.</text>
        <dbReference type="EC" id="1.14.99.56"/>
    </reaction>
</comment>
<dbReference type="InterPro" id="IPR005103">
    <property type="entry name" value="AA9_LPMO"/>
</dbReference>
<keyword evidence="11" id="KW-0119">Carbohydrate metabolism</keyword>
<dbReference type="CDD" id="cd21175">
    <property type="entry name" value="LPMO_AA9"/>
    <property type="match status" value="1"/>
</dbReference>
<dbReference type="PANTHER" id="PTHR33353">
    <property type="entry name" value="PUTATIVE (AFU_ORTHOLOGUE AFUA_1G12560)-RELATED"/>
    <property type="match status" value="1"/>
</dbReference>
<keyword evidence="8" id="KW-0186">Copper</keyword>
<evidence type="ECO:0000256" key="5">
    <source>
        <dbReference type="ARBA" id="ARBA00022729"/>
    </source>
</evidence>
<evidence type="ECO:0000256" key="16">
    <source>
        <dbReference type="SAM" id="MobiDB-lite"/>
    </source>
</evidence>
<organism evidence="19 20">
    <name type="scientific">Rhizophlyctis rosea</name>
    <dbReference type="NCBI Taxonomy" id="64517"/>
    <lineage>
        <taxon>Eukaryota</taxon>
        <taxon>Fungi</taxon>
        <taxon>Fungi incertae sedis</taxon>
        <taxon>Chytridiomycota</taxon>
        <taxon>Chytridiomycota incertae sedis</taxon>
        <taxon>Chytridiomycetes</taxon>
        <taxon>Rhizophlyctidales</taxon>
        <taxon>Rhizophlyctidaceae</taxon>
        <taxon>Rhizophlyctis</taxon>
    </lineage>
</organism>
<keyword evidence="9" id="KW-0503">Monooxygenase</keyword>
<keyword evidence="20" id="KW-1185">Reference proteome</keyword>
<comment type="caution">
    <text evidence="19">The sequence shown here is derived from an EMBL/GenBank/DDBJ whole genome shotgun (WGS) entry which is preliminary data.</text>
</comment>
<evidence type="ECO:0000256" key="12">
    <source>
        <dbReference type="ARBA" id="ARBA00023326"/>
    </source>
</evidence>
<dbReference type="Pfam" id="PF03443">
    <property type="entry name" value="AA9"/>
    <property type="match status" value="1"/>
</dbReference>
<evidence type="ECO:0000256" key="13">
    <source>
        <dbReference type="ARBA" id="ARBA00044502"/>
    </source>
</evidence>
<dbReference type="InterPro" id="IPR049892">
    <property type="entry name" value="AA9"/>
</dbReference>
<dbReference type="AlphaFoldDB" id="A0AAD5X439"/>
<feature type="signal peptide" evidence="17">
    <location>
        <begin position="1"/>
        <end position="18"/>
    </location>
</feature>
<reference evidence="19" key="1">
    <citation type="submission" date="2020-05" db="EMBL/GenBank/DDBJ databases">
        <title>Phylogenomic resolution of chytrid fungi.</title>
        <authorList>
            <person name="Stajich J.E."/>
            <person name="Amses K."/>
            <person name="Simmons R."/>
            <person name="Seto K."/>
            <person name="Myers J."/>
            <person name="Bonds A."/>
            <person name="Quandt C.A."/>
            <person name="Barry K."/>
            <person name="Liu P."/>
            <person name="Grigoriev I."/>
            <person name="Longcore J.E."/>
            <person name="James T.Y."/>
        </authorList>
    </citation>
    <scope>NUCLEOTIDE SEQUENCE</scope>
    <source>
        <strain evidence="19">JEL0318</strain>
    </source>
</reference>
<evidence type="ECO:0000256" key="7">
    <source>
        <dbReference type="ARBA" id="ARBA00023002"/>
    </source>
</evidence>
<keyword evidence="7" id="KW-0560">Oxidoreductase</keyword>
<dbReference type="GO" id="GO:0030245">
    <property type="term" value="P:cellulose catabolic process"/>
    <property type="evidence" value="ECO:0007669"/>
    <property type="project" value="UniProtKB-KW"/>
</dbReference>
<evidence type="ECO:0000256" key="1">
    <source>
        <dbReference type="ARBA" id="ARBA00001973"/>
    </source>
</evidence>
<evidence type="ECO:0000259" key="18">
    <source>
        <dbReference type="Pfam" id="PF03443"/>
    </source>
</evidence>
<evidence type="ECO:0000256" key="9">
    <source>
        <dbReference type="ARBA" id="ARBA00023033"/>
    </source>
</evidence>
<evidence type="ECO:0000313" key="20">
    <source>
        <dbReference type="Proteomes" id="UP001212841"/>
    </source>
</evidence>
<dbReference type="PANTHER" id="PTHR33353:SF10">
    <property type="entry name" value="ENDO-BETA-1,4-GLUCANASE D"/>
    <property type="match status" value="1"/>
</dbReference>
<dbReference type="GO" id="GO:0046872">
    <property type="term" value="F:metal ion binding"/>
    <property type="evidence" value="ECO:0007669"/>
    <property type="project" value="UniProtKB-KW"/>
</dbReference>
<evidence type="ECO:0000256" key="17">
    <source>
        <dbReference type="SAM" id="SignalP"/>
    </source>
</evidence>
<evidence type="ECO:0000256" key="10">
    <source>
        <dbReference type="ARBA" id="ARBA00023157"/>
    </source>
</evidence>
<dbReference type="GO" id="GO:0005576">
    <property type="term" value="C:extracellular region"/>
    <property type="evidence" value="ECO:0007669"/>
    <property type="project" value="UniProtKB-SubCell"/>
</dbReference>
<name>A0AAD5X439_9FUNG</name>
<evidence type="ECO:0000256" key="3">
    <source>
        <dbReference type="ARBA" id="ARBA00022525"/>
    </source>
</evidence>
<evidence type="ECO:0000313" key="19">
    <source>
        <dbReference type="EMBL" id="KAJ3055647.1"/>
    </source>
</evidence>
<dbReference type="GO" id="GO:0004497">
    <property type="term" value="F:monooxygenase activity"/>
    <property type="evidence" value="ECO:0007669"/>
    <property type="project" value="UniProtKB-KW"/>
</dbReference>
<feature type="region of interest" description="Disordered" evidence="16">
    <location>
        <begin position="218"/>
        <end position="281"/>
    </location>
</feature>
<evidence type="ECO:0000256" key="6">
    <source>
        <dbReference type="ARBA" id="ARBA00023001"/>
    </source>
</evidence>
<accession>A0AAD5X439</accession>
<comment type="cofactor">
    <cofactor evidence="1">
        <name>Cu(2+)</name>
        <dbReference type="ChEBI" id="CHEBI:29036"/>
    </cofactor>
</comment>
<keyword evidence="12" id="KW-0624">Polysaccharide degradation</keyword>
<keyword evidence="10" id="KW-1015">Disulfide bond</keyword>
<keyword evidence="4" id="KW-0479">Metal-binding</keyword>
<feature type="domain" description="Auxiliary Activity family 9 catalytic" evidence="18">
    <location>
        <begin position="39"/>
        <end position="211"/>
    </location>
</feature>
<evidence type="ECO:0000256" key="4">
    <source>
        <dbReference type="ARBA" id="ARBA00022723"/>
    </source>
</evidence>
<protein>
    <recommendedName>
        <fullName evidence="15">lytic cellulose monooxygenase (C4-dehydrogenating)</fullName>
        <ecNumber evidence="15">1.14.99.56</ecNumber>
    </recommendedName>
</protein>
<keyword evidence="5 17" id="KW-0732">Signal</keyword>
<keyword evidence="6" id="KW-0136">Cellulose degradation</keyword>
<evidence type="ECO:0000256" key="14">
    <source>
        <dbReference type="ARBA" id="ARBA00045077"/>
    </source>
</evidence>
<dbReference type="Proteomes" id="UP001212841">
    <property type="component" value="Unassembled WGS sequence"/>
</dbReference>
<dbReference type="Gene3D" id="2.70.50.70">
    <property type="match status" value="1"/>
</dbReference>
<feature type="compositionally biased region" description="Gly residues" evidence="16">
    <location>
        <begin position="225"/>
        <end position="243"/>
    </location>
</feature>
<comment type="subcellular location">
    <subcellularLocation>
        <location evidence="2">Secreted</location>
    </subcellularLocation>
</comment>